<protein>
    <recommendedName>
        <fullName evidence="7">Peroxisomal membrane protein 11</fullName>
    </recommendedName>
</protein>
<comment type="caution">
    <text evidence="5">The sequence shown here is derived from an EMBL/GenBank/DDBJ whole genome shotgun (WGS) entry which is preliminary data.</text>
</comment>
<keyword evidence="6" id="KW-1185">Reference proteome</keyword>
<evidence type="ECO:0008006" key="7">
    <source>
        <dbReference type="Google" id="ProtNLM"/>
    </source>
</evidence>
<dbReference type="Proteomes" id="UP001165060">
    <property type="component" value="Unassembled WGS sequence"/>
</dbReference>
<dbReference type="PANTHER" id="PTHR12652:SF50">
    <property type="entry name" value="PEROXIN 11"/>
    <property type="match status" value="1"/>
</dbReference>
<keyword evidence="2" id="KW-0472">Membrane</keyword>
<gene>
    <name evidence="5" type="ORF">TeGR_g9869</name>
</gene>
<accession>A0ABQ6MXR9</accession>
<evidence type="ECO:0000256" key="1">
    <source>
        <dbReference type="ARBA" id="ARBA00022593"/>
    </source>
</evidence>
<evidence type="ECO:0000313" key="6">
    <source>
        <dbReference type="Proteomes" id="UP001165060"/>
    </source>
</evidence>
<sequence length="195" mass="21481">MSRKAFRIGKFLNEVEKSRVILSKPSVAEGGAGGLRPYQKALMVGKCVGLGGFWAAENILLLTRGSSFLLRDDPDAQKSLAGRAQRTGARFYFAGSVAFFLMSVRDIYEHDRKVEERAKDPGATAEELEKLQLKRFSLYVNLTKSICDMIVFSNITGVDLHRKFRGKPLSEGIVSVAGLASASTVLFNNYPKAKK</sequence>
<evidence type="ECO:0000256" key="4">
    <source>
        <dbReference type="ARBA" id="ARBA00046271"/>
    </source>
</evidence>
<keyword evidence="1" id="KW-0962">Peroxisome biogenesis</keyword>
<dbReference type="InterPro" id="IPR008733">
    <property type="entry name" value="PEX11"/>
</dbReference>
<organism evidence="5 6">
    <name type="scientific">Tetraparma gracilis</name>
    <dbReference type="NCBI Taxonomy" id="2962635"/>
    <lineage>
        <taxon>Eukaryota</taxon>
        <taxon>Sar</taxon>
        <taxon>Stramenopiles</taxon>
        <taxon>Ochrophyta</taxon>
        <taxon>Bolidophyceae</taxon>
        <taxon>Parmales</taxon>
        <taxon>Triparmaceae</taxon>
        <taxon>Tetraparma</taxon>
    </lineage>
</organism>
<evidence type="ECO:0000256" key="3">
    <source>
        <dbReference type="ARBA" id="ARBA00023140"/>
    </source>
</evidence>
<comment type="subcellular location">
    <subcellularLocation>
        <location evidence="4">Peroxisome membrane</location>
    </subcellularLocation>
</comment>
<evidence type="ECO:0000256" key="2">
    <source>
        <dbReference type="ARBA" id="ARBA00023136"/>
    </source>
</evidence>
<dbReference type="Pfam" id="PF05648">
    <property type="entry name" value="PEX11"/>
    <property type="match status" value="1"/>
</dbReference>
<dbReference type="PANTHER" id="PTHR12652">
    <property type="entry name" value="PEROXISOMAL BIOGENESIS FACTOR 11"/>
    <property type="match status" value="1"/>
</dbReference>
<evidence type="ECO:0000313" key="5">
    <source>
        <dbReference type="EMBL" id="GMI34832.1"/>
    </source>
</evidence>
<keyword evidence="3" id="KW-0576">Peroxisome</keyword>
<dbReference type="EMBL" id="BRYB01003334">
    <property type="protein sequence ID" value="GMI34832.1"/>
    <property type="molecule type" value="Genomic_DNA"/>
</dbReference>
<proteinExistence type="predicted"/>
<name>A0ABQ6MXR9_9STRA</name>
<reference evidence="5 6" key="1">
    <citation type="journal article" date="2023" name="Commun. Biol.">
        <title>Genome analysis of Parmales, the sister group of diatoms, reveals the evolutionary specialization of diatoms from phago-mixotrophs to photoautotrophs.</title>
        <authorList>
            <person name="Ban H."/>
            <person name="Sato S."/>
            <person name="Yoshikawa S."/>
            <person name="Yamada K."/>
            <person name="Nakamura Y."/>
            <person name="Ichinomiya M."/>
            <person name="Sato N."/>
            <person name="Blanc-Mathieu R."/>
            <person name="Endo H."/>
            <person name="Kuwata A."/>
            <person name="Ogata H."/>
        </authorList>
    </citation>
    <scope>NUCLEOTIDE SEQUENCE [LARGE SCALE GENOMIC DNA]</scope>
</reference>